<protein>
    <submittedName>
        <fullName evidence="1">Uncharacterized protein</fullName>
    </submittedName>
</protein>
<reference evidence="1" key="1">
    <citation type="submission" date="2014-12" db="EMBL/GenBank/DDBJ databases">
        <title>The draft genome of the Tatumella morbirosei type strain, LMG23360T isolated from pineapple rot.</title>
        <authorList>
            <person name="Smits T.H."/>
            <person name="Palmer M."/>
            <person name="Venter S.N."/>
            <person name="Duffy B."/>
            <person name="Steenkamp E.T."/>
            <person name="Chan W.Y."/>
            <person name="Coutinho T.A."/>
            <person name="Coetzee M.P."/>
            <person name="De Maayer P."/>
        </authorList>
    </citation>
    <scope>NUCLEOTIDE SEQUENCE [LARGE SCALE GENOMIC DNA]</scope>
    <source>
        <strain evidence="1">LMG 23360</strain>
    </source>
</reference>
<proteinExistence type="predicted"/>
<gene>
    <name evidence="1" type="ORF">HA49_08800</name>
</gene>
<name>A0A095TFH7_9GAMM</name>
<evidence type="ECO:0000313" key="1">
    <source>
        <dbReference type="EMBL" id="KGD75309.1"/>
    </source>
</evidence>
<dbReference type="EMBL" id="JPKR02000004">
    <property type="protein sequence ID" value="KGD75309.1"/>
    <property type="molecule type" value="Genomic_DNA"/>
</dbReference>
<comment type="caution">
    <text evidence="1">The sequence shown here is derived from an EMBL/GenBank/DDBJ whole genome shotgun (WGS) entry which is preliminary data.</text>
</comment>
<dbReference type="RefSeq" id="WP_038018995.1">
    <property type="nucleotide sequence ID" value="NZ_JPKR02000004.1"/>
</dbReference>
<organism evidence="1 2">
    <name type="scientific">Tatumella morbirosei</name>
    <dbReference type="NCBI Taxonomy" id="642227"/>
    <lineage>
        <taxon>Bacteria</taxon>
        <taxon>Pseudomonadati</taxon>
        <taxon>Pseudomonadota</taxon>
        <taxon>Gammaproteobacteria</taxon>
        <taxon>Enterobacterales</taxon>
        <taxon>Erwiniaceae</taxon>
        <taxon>Tatumella</taxon>
    </lineage>
</organism>
<dbReference type="Proteomes" id="UP000029577">
    <property type="component" value="Unassembled WGS sequence"/>
</dbReference>
<dbReference type="AlphaFoldDB" id="A0A095TFH7"/>
<sequence>MKDLLLILVFSLTMLTLVGMSLLGTWIAQINIGFDEDQRACPGLTSQQVVDGVMSNLLRKRETRGEWYLLSRDEIIINPADVKIGKSDFFVPFHYTRKPGMVYDAMGGCAYPNSVEYAAGHPD</sequence>
<accession>A0A095TFH7</accession>
<keyword evidence="2" id="KW-1185">Reference proteome</keyword>
<dbReference type="OrthoDB" id="9902694at2"/>
<evidence type="ECO:0000313" key="2">
    <source>
        <dbReference type="Proteomes" id="UP000029577"/>
    </source>
</evidence>